<keyword evidence="2" id="KW-0175">Coiled coil</keyword>
<keyword evidence="1" id="KW-0802">TPR repeat</keyword>
<comment type="caution">
    <text evidence="5">The sequence shown here is derived from an EMBL/GenBank/DDBJ whole genome shotgun (WGS) entry which is preliminary data.</text>
</comment>
<dbReference type="EMBL" id="CAJPWZ010002637">
    <property type="protein sequence ID" value="CAG2242228.1"/>
    <property type="molecule type" value="Genomic_DNA"/>
</dbReference>
<dbReference type="InterPro" id="IPR019734">
    <property type="entry name" value="TPR_rpt"/>
</dbReference>
<keyword evidence="6" id="KW-1185">Reference proteome</keyword>
<dbReference type="InterPro" id="IPR011990">
    <property type="entry name" value="TPR-like_helical_dom_sf"/>
</dbReference>
<dbReference type="InterPro" id="IPR011050">
    <property type="entry name" value="Pectin_lyase_fold/virulence"/>
</dbReference>
<dbReference type="Gene3D" id="2.160.20.10">
    <property type="entry name" value="Single-stranded right-handed beta-helix, Pectin lyase-like"/>
    <property type="match status" value="1"/>
</dbReference>
<dbReference type="PANTHER" id="PTHR47691:SF3">
    <property type="entry name" value="HTH-TYPE TRANSCRIPTIONAL REGULATOR RV0890C-RELATED"/>
    <property type="match status" value="1"/>
</dbReference>
<proteinExistence type="predicted"/>
<dbReference type="InterPro" id="IPR039448">
    <property type="entry name" value="Beta_helix"/>
</dbReference>
<sequence length="1314" mass="148791">MEIFRYGGDIEEELKTEIVEIFTSGSNSTVIINADLEDNQKRWLIIGISIQLVLSPTLRKYTDSFVYNLYNSIQQSHGIQTQTYPSQLKREPTSKSVLNYEAINNNHLISRAHGHIGKYDYKVINHVEFSKLFLQTFMAQYTAFDETCDLSALCGIIINIDKFPQTVKNVVSKLRSVVRNPWAHCNFDEWDSLKYQTAFQLMHQLVGCLQLSTTDEAHILAELTKWYTNGFMFLQGYAVNQQIVKEIRQHTRALADFTLKMKSGMDLTFQKVHDAMCKINDEIMLACSRISSIESKQNEQQTDIGNLNKDVSVLYDRTLAIGNVQDEHALKIAENVSNTAANARSVKILNIGNESTAKKVSKLENEHKIIKEDISDIKTNITEIKDNIQDFKNYMPMTKPSGGKMFYPPNRQESFVARKPELCKIKDSCIDKRDGNYTLVICGLGGCGKTTLAIEFAWRSQEFYPGGVFWISAETQHTLEDSLTTLAIDVDTTGKDFKETFKRTLKWLSSLNERWLLIVDNTDEEYLYDNTKELLLGSWKRNTRGHIIVTSRREPNAIEESMLVKIEDCICLNVFAKEEALDFLKRRTGISCDNEDGSPFVEDSNLVEVLEDGMGCKQIIEILTRFALFQRVDDTSLSVHRLVQEVIRDNMRDQDRCLILQHAIRMVNKALHSSQSPADVLYNIALNTRVDRESLVKWTKFAANANAIKLFVFNLKKDDIQENQLLFNNEVLKILQTTALYHSIHQRQAIALADQAQMIRIMTIVDVDTNCYNDLTSIKIPLLQRDREKILDCLVSILPIKTEEIRNITTVITSGADTYRILGNEAFKEKRYHEAIRYYTEGMRSCPIKHIDKRLFSNRSLAYIRIRNFVHAFSDANMCIEIAPDNWKGYCWKAYAVSGLIEDGLFPPTMEAMGLASACIASYRYPPCIFKYYMKICYPIINYKLIEKPEYLRQEIMSIIDRPLTTLLLRKGKYVFTEQLITTKSIQVIGIEDGVDIDTGPGLEILRVPRITADIEPEKTIKIHFENVNFVSGNSITINANSIATFYNCTFSNGKKGCDAFPKCTGNKGCINPMKCRETYQKDIMLFGNVSFGESGFPGIVADNGGTVYLDACLLNRCGGGGVLSGNGAEGIWCGGVLDSHEPTKMNETGASRAVLIGNDIGQNGLSGLSCEGCFIEIKGNRIFSNYFWGMMLTSRSSAYILNNDIFDNKCGGIRIGLNYTASVIIDGNSIRDHTGPGVYTVKSTEVFDIKNKSNVHVGSCEIFGYSRPPIITCTNVQKHNDEVRQHPKDVVRLVEACSFLPSCITEYEIMFKM</sequence>
<gene>
    <name evidence="5" type="ORF">MEDL_54403</name>
</gene>
<dbReference type="InterPro" id="IPR002182">
    <property type="entry name" value="NB-ARC"/>
</dbReference>
<dbReference type="InterPro" id="IPR012334">
    <property type="entry name" value="Pectin_lyas_fold"/>
</dbReference>
<dbReference type="SUPFAM" id="SSF52540">
    <property type="entry name" value="P-loop containing nucleoside triphosphate hydrolases"/>
    <property type="match status" value="1"/>
</dbReference>
<feature type="domain" description="NB-ARC" evidence="3">
    <location>
        <begin position="430"/>
        <end position="586"/>
    </location>
</feature>
<dbReference type="Proteomes" id="UP000683360">
    <property type="component" value="Unassembled WGS sequence"/>
</dbReference>
<dbReference type="GO" id="GO:0043531">
    <property type="term" value="F:ADP binding"/>
    <property type="evidence" value="ECO:0007669"/>
    <property type="project" value="InterPro"/>
</dbReference>
<accession>A0A8S3U737</accession>
<protein>
    <submittedName>
        <fullName evidence="5">Uncharacterized protein</fullName>
    </submittedName>
</protein>
<name>A0A8S3U737_MYTED</name>
<evidence type="ECO:0000259" key="3">
    <source>
        <dbReference type="Pfam" id="PF00931"/>
    </source>
</evidence>
<dbReference type="Pfam" id="PF13229">
    <property type="entry name" value="Beta_helix"/>
    <property type="match status" value="1"/>
</dbReference>
<feature type="domain" description="Right handed beta helix" evidence="4">
    <location>
        <begin position="1151"/>
        <end position="1254"/>
    </location>
</feature>
<dbReference type="InterPro" id="IPR027417">
    <property type="entry name" value="P-loop_NTPase"/>
</dbReference>
<evidence type="ECO:0000313" key="5">
    <source>
        <dbReference type="EMBL" id="CAG2242228.1"/>
    </source>
</evidence>
<dbReference type="Gene3D" id="1.25.40.10">
    <property type="entry name" value="Tetratricopeptide repeat domain"/>
    <property type="match status" value="1"/>
</dbReference>
<organism evidence="5 6">
    <name type="scientific">Mytilus edulis</name>
    <name type="common">Blue mussel</name>
    <dbReference type="NCBI Taxonomy" id="6550"/>
    <lineage>
        <taxon>Eukaryota</taxon>
        <taxon>Metazoa</taxon>
        <taxon>Spiralia</taxon>
        <taxon>Lophotrochozoa</taxon>
        <taxon>Mollusca</taxon>
        <taxon>Bivalvia</taxon>
        <taxon>Autobranchia</taxon>
        <taxon>Pteriomorphia</taxon>
        <taxon>Mytilida</taxon>
        <taxon>Mytiloidea</taxon>
        <taxon>Mytilidae</taxon>
        <taxon>Mytilinae</taxon>
        <taxon>Mytilus</taxon>
    </lineage>
</organism>
<feature type="coiled-coil region" evidence="2">
    <location>
        <begin position="353"/>
        <end position="380"/>
    </location>
</feature>
<evidence type="ECO:0000256" key="1">
    <source>
        <dbReference type="PROSITE-ProRule" id="PRU00339"/>
    </source>
</evidence>
<dbReference type="PROSITE" id="PS50005">
    <property type="entry name" value="TPR"/>
    <property type="match status" value="1"/>
</dbReference>
<evidence type="ECO:0000256" key="2">
    <source>
        <dbReference type="SAM" id="Coils"/>
    </source>
</evidence>
<dbReference type="OrthoDB" id="6088515at2759"/>
<dbReference type="PANTHER" id="PTHR47691">
    <property type="entry name" value="REGULATOR-RELATED"/>
    <property type="match status" value="1"/>
</dbReference>
<dbReference type="Gene3D" id="3.40.50.300">
    <property type="entry name" value="P-loop containing nucleotide triphosphate hydrolases"/>
    <property type="match status" value="1"/>
</dbReference>
<evidence type="ECO:0000259" key="4">
    <source>
        <dbReference type="Pfam" id="PF13229"/>
    </source>
</evidence>
<reference evidence="5" key="1">
    <citation type="submission" date="2021-03" db="EMBL/GenBank/DDBJ databases">
        <authorList>
            <person name="Bekaert M."/>
        </authorList>
    </citation>
    <scope>NUCLEOTIDE SEQUENCE</scope>
</reference>
<feature type="repeat" description="TPR" evidence="1">
    <location>
        <begin position="816"/>
        <end position="849"/>
    </location>
</feature>
<dbReference type="SUPFAM" id="SSF48452">
    <property type="entry name" value="TPR-like"/>
    <property type="match status" value="1"/>
</dbReference>
<evidence type="ECO:0000313" key="6">
    <source>
        <dbReference type="Proteomes" id="UP000683360"/>
    </source>
</evidence>
<dbReference type="Pfam" id="PF00931">
    <property type="entry name" value="NB-ARC"/>
    <property type="match status" value="1"/>
</dbReference>
<dbReference type="SUPFAM" id="SSF51126">
    <property type="entry name" value="Pectin lyase-like"/>
    <property type="match status" value="1"/>
</dbReference>